<name>A0ABQ5PBF9_9ACTN</name>
<proteinExistence type="inferred from homology"/>
<sequence length="244" mass="26077">MTTPTAPLTGRTVVVPGGTGNVGEGIVRAFLTAGATVVVPSRSRQRLDTLTRLIGPDLSAHLQGVDDPYGTFDEARALAERIATEHGRVDHVVASVGGWWMGKALWDTGESDWQKYFIDTTTAHTALARAFVPRLAPDGSYTVIAGFSGRKPYPSAGIVSMHGAALLMMREVLSAELRGRRRVNDLVLGPVVNRSRPGGDPDWLTADQVGEAAVALSRTPGVTDEHIVLNTVADLKRELGRMTT</sequence>
<dbReference type="PANTHER" id="PTHR43669:SF3">
    <property type="entry name" value="ALCOHOL DEHYDROGENASE, PUTATIVE (AFU_ORTHOLOGUE AFUA_3G03445)-RELATED"/>
    <property type="match status" value="1"/>
</dbReference>
<gene>
    <name evidence="3" type="ORF">SYYSPA8_36415</name>
</gene>
<dbReference type="EMBL" id="BSBI01000026">
    <property type="protein sequence ID" value="GLF99902.1"/>
    <property type="molecule type" value="Genomic_DNA"/>
</dbReference>
<dbReference type="Gene3D" id="3.40.50.720">
    <property type="entry name" value="NAD(P)-binding Rossmann-like Domain"/>
    <property type="match status" value="1"/>
</dbReference>
<keyword evidence="4" id="KW-1185">Reference proteome</keyword>
<keyword evidence="2" id="KW-0560">Oxidoreductase</keyword>
<organism evidence="3 4">
    <name type="scientific">Streptomyces yaizuensis</name>
    <dbReference type="NCBI Taxonomy" id="2989713"/>
    <lineage>
        <taxon>Bacteria</taxon>
        <taxon>Bacillati</taxon>
        <taxon>Actinomycetota</taxon>
        <taxon>Actinomycetes</taxon>
        <taxon>Kitasatosporales</taxon>
        <taxon>Streptomycetaceae</taxon>
        <taxon>Streptomyces</taxon>
    </lineage>
</organism>
<evidence type="ECO:0000256" key="1">
    <source>
        <dbReference type="ARBA" id="ARBA00006484"/>
    </source>
</evidence>
<protein>
    <submittedName>
        <fullName evidence="3">SDR family oxidoreductase</fullName>
    </submittedName>
</protein>
<dbReference type="PANTHER" id="PTHR43669">
    <property type="entry name" value="5-KETO-D-GLUCONATE 5-REDUCTASE"/>
    <property type="match status" value="1"/>
</dbReference>
<comment type="caution">
    <text evidence="3">The sequence shown here is derived from an EMBL/GenBank/DDBJ whole genome shotgun (WGS) entry which is preliminary data.</text>
</comment>
<dbReference type="InterPro" id="IPR002347">
    <property type="entry name" value="SDR_fam"/>
</dbReference>
<evidence type="ECO:0000256" key="2">
    <source>
        <dbReference type="ARBA" id="ARBA00023002"/>
    </source>
</evidence>
<accession>A0ABQ5PBF9</accession>
<dbReference type="Proteomes" id="UP001291653">
    <property type="component" value="Unassembled WGS sequence"/>
</dbReference>
<evidence type="ECO:0000313" key="3">
    <source>
        <dbReference type="EMBL" id="GLF99902.1"/>
    </source>
</evidence>
<dbReference type="InterPro" id="IPR036291">
    <property type="entry name" value="NAD(P)-bd_dom_sf"/>
</dbReference>
<comment type="similarity">
    <text evidence="1">Belongs to the short-chain dehydrogenases/reductases (SDR) family.</text>
</comment>
<dbReference type="Pfam" id="PF13561">
    <property type="entry name" value="adh_short_C2"/>
    <property type="match status" value="1"/>
</dbReference>
<dbReference type="SUPFAM" id="SSF51735">
    <property type="entry name" value="NAD(P)-binding Rossmann-fold domains"/>
    <property type="match status" value="1"/>
</dbReference>
<evidence type="ECO:0000313" key="4">
    <source>
        <dbReference type="Proteomes" id="UP001291653"/>
    </source>
</evidence>
<dbReference type="RefSeq" id="WP_323451830.1">
    <property type="nucleotide sequence ID" value="NZ_BSBI01000026.1"/>
</dbReference>
<reference evidence="3 4" key="1">
    <citation type="submission" date="2022-10" db="EMBL/GenBank/DDBJ databases">
        <title>Draft genome sequence of Streptomyces sp. YSPA8.</title>
        <authorList>
            <person name="Moriuchi R."/>
            <person name="Dohra H."/>
            <person name="Yamamura H."/>
            <person name="Kodani S."/>
        </authorList>
    </citation>
    <scope>NUCLEOTIDE SEQUENCE [LARGE SCALE GENOMIC DNA]</scope>
    <source>
        <strain evidence="3 4">YSPA8</strain>
    </source>
</reference>